<evidence type="ECO:0000313" key="1">
    <source>
        <dbReference type="EMBL" id="TWF99931.1"/>
    </source>
</evidence>
<dbReference type="EMBL" id="VIWT01000001">
    <property type="protein sequence ID" value="TWF99931.1"/>
    <property type="molecule type" value="Genomic_DNA"/>
</dbReference>
<sequence>MTAIRTAEARVITLTIEGPPDLANWDGKFHIVPTTVEIDYRWEHPDHHDSWYQPGGASIKVTGPRRLKSGGIGQQECTFEYHRTAGRECPAWLIELVAQHLPKGWDQ</sequence>
<organism evidence="1 2">
    <name type="scientific">Kitasatospora viridis</name>
    <dbReference type="NCBI Taxonomy" id="281105"/>
    <lineage>
        <taxon>Bacteria</taxon>
        <taxon>Bacillati</taxon>
        <taxon>Actinomycetota</taxon>
        <taxon>Actinomycetes</taxon>
        <taxon>Kitasatosporales</taxon>
        <taxon>Streptomycetaceae</taxon>
        <taxon>Kitasatospora</taxon>
    </lineage>
</organism>
<dbReference type="AlphaFoldDB" id="A0A561UKP4"/>
<protein>
    <submittedName>
        <fullName evidence="1">Uncharacterized protein</fullName>
    </submittedName>
</protein>
<evidence type="ECO:0000313" key="2">
    <source>
        <dbReference type="Proteomes" id="UP000317940"/>
    </source>
</evidence>
<name>A0A561UKP4_9ACTN</name>
<accession>A0A561UKP4</accession>
<reference evidence="1 2" key="1">
    <citation type="submission" date="2019-06" db="EMBL/GenBank/DDBJ databases">
        <title>Sequencing the genomes of 1000 actinobacteria strains.</title>
        <authorList>
            <person name="Klenk H.-P."/>
        </authorList>
    </citation>
    <scope>NUCLEOTIDE SEQUENCE [LARGE SCALE GENOMIC DNA]</scope>
    <source>
        <strain evidence="1 2">DSM 44826</strain>
    </source>
</reference>
<proteinExistence type="predicted"/>
<dbReference type="OrthoDB" id="4307301at2"/>
<dbReference type="RefSeq" id="WP_145906107.1">
    <property type="nucleotide sequence ID" value="NZ_BAAAMZ010000021.1"/>
</dbReference>
<comment type="caution">
    <text evidence="1">The sequence shown here is derived from an EMBL/GenBank/DDBJ whole genome shotgun (WGS) entry which is preliminary data.</text>
</comment>
<dbReference type="Proteomes" id="UP000317940">
    <property type="component" value="Unassembled WGS sequence"/>
</dbReference>
<keyword evidence="2" id="KW-1185">Reference proteome</keyword>
<gene>
    <name evidence="1" type="ORF">FHX73_113791</name>
</gene>